<dbReference type="RefSeq" id="WP_021883421.1">
    <property type="nucleotide sequence ID" value="NZ_CABMMZ010000028.1"/>
</dbReference>
<keyword evidence="4 8" id="KW-0812">Transmembrane</keyword>
<dbReference type="SUPFAM" id="SSF161098">
    <property type="entry name" value="MetI-like"/>
    <property type="match status" value="1"/>
</dbReference>
<evidence type="ECO:0000256" key="4">
    <source>
        <dbReference type="ARBA" id="ARBA00022692"/>
    </source>
</evidence>
<dbReference type="Proteomes" id="UP000233425">
    <property type="component" value="Unassembled WGS sequence"/>
</dbReference>
<evidence type="ECO:0000313" key="10">
    <source>
        <dbReference type="Proteomes" id="UP000233425"/>
    </source>
</evidence>
<dbReference type="EMBL" id="NNSR01000028">
    <property type="protein sequence ID" value="PKD32311.1"/>
    <property type="molecule type" value="Genomic_DNA"/>
</dbReference>
<accession>A0A2N0UZ88</accession>
<evidence type="ECO:0000313" key="9">
    <source>
        <dbReference type="EMBL" id="PKD32311.1"/>
    </source>
</evidence>
<evidence type="ECO:0000256" key="7">
    <source>
        <dbReference type="ARBA" id="ARBA00023136"/>
    </source>
</evidence>
<keyword evidence="6 8" id="KW-1133">Transmembrane helix</keyword>
<keyword evidence="7 8" id="KW-0472">Membrane</keyword>
<dbReference type="GO" id="GO:0022857">
    <property type="term" value="F:transmembrane transporter activity"/>
    <property type="evidence" value="ECO:0007669"/>
    <property type="project" value="InterPro"/>
</dbReference>
<feature type="transmembrane region" description="Helical" evidence="8">
    <location>
        <begin position="85"/>
        <end position="102"/>
    </location>
</feature>
<keyword evidence="5" id="KW-0029">Amino-acid transport</keyword>
<dbReference type="InterPro" id="IPR000515">
    <property type="entry name" value="MetI-like"/>
</dbReference>
<dbReference type="Gene3D" id="1.10.3720.10">
    <property type="entry name" value="MetI-like"/>
    <property type="match status" value="1"/>
</dbReference>
<proteinExistence type="inferred from homology"/>
<dbReference type="PANTHER" id="PTHR30614:SF0">
    <property type="entry name" value="L-CYSTINE TRANSPORT SYSTEM PERMEASE PROTEIN TCYL"/>
    <property type="match status" value="1"/>
</dbReference>
<evidence type="ECO:0000256" key="1">
    <source>
        <dbReference type="ARBA" id="ARBA00004651"/>
    </source>
</evidence>
<dbReference type="NCBIfam" id="TIGR01726">
    <property type="entry name" value="HEQRo_perm_3TM"/>
    <property type="match status" value="1"/>
</dbReference>
<dbReference type="InterPro" id="IPR035906">
    <property type="entry name" value="MetI-like_sf"/>
</dbReference>
<dbReference type="InterPro" id="IPR043429">
    <property type="entry name" value="ArtM/GltK/GlnP/TcyL/YhdX-like"/>
</dbReference>
<evidence type="ECO:0000256" key="5">
    <source>
        <dbReference type="ARBA" id="ARBA00022970"/>
    </source>
</evidence>
<name>A0A2N0UZ88_9FIRM</name>
<evidence type="ECO:0000256" key="6">
    <source>
        <dbReference type="ARBA" id="ARBA00022989"/>
    </source>
</evidence>
<dbReference type="AlphaFoldDB" id="A0A2N0UZ88"/>
<reference evidence="9" key="1">
    <citation type="journal article" date="2018" name="Environ. Microbiol.">
        <title>Sporulation capability and amylosome conservation among diverse human colonic and rumen isolates of the keystone starch-degrader Ruminococcus bromii.</title>
        <authorList>
            <person name="Mukhopadhya I."/>
            <person name="Morais S."/>
            <person name="Laverde-Gomez J."/>
            <person name="Sheridan P.O."/>
            <person name="Walker A.W."/>
            <person name="Kelly W."/>
            <person name="Klieve A.V."/>
            <person name="Ouwerkerk D."/>
            <person name="Duncan S.H."/>
            <person name="Louis P."/>
            <person name="Koropatkin N."/>
            <person name="Cockburn D."/>
            <person name="Kibler R."/>
            <person name="Cooper P.J."/>
            <person name="Sandoval C."/>
            <person name="Crost E."/>
            <person name="Juge N."/>
            <person name="Bayer E.A."/>
            <person name="Flint H.J."/>
        </authorList>
    </citation>
    <scope>NUCLEOTIDE SEQUENCE [LARGE SCALE GENOMIC DNA]</scope>
    <source>
        <strain evidence="9">ATCC 27255</strain>
    </source>
</reference>
<dbReference type="CDD" id="cd06261">
    <property type="entry name" value="TM_PBP2"/>
    <property type="match status" value="1"/>
</dbReference>
<dbReference type="Pfam" id="PF00528">
    <property type="entry name" value="BPD_transp_1"/>
    <property type="match status" value="1"/>
</dbReference>
<comment type="caution">
    <text evidence="9">The sequence shown here is derived from an EMBL/GenBank/DDBJ whole genome shotgun (WGS) entry which is preliminary data.</text>
</comment>
<protein>
    <submittedName>
        <fullName evidence="9">L-cystine transport system permease protein TcyB</fullName>
    </submittedName>
</protein>
<gene>
    <name evidence="9" type="primary">tcyB</name>
    <name evidence="9" type="ORF">RBATCC27255_00521</name>
</gene>
<dbReference type="GO" id="GO:0006865">
    <property type="term" value="P:amino acid transport"/>
    <property type="evidence" value="ECO:0007669"/>
    <property type="project" value="UniProtKB-KW"/>
</dbReference>
<comment type="similarity">
    <text evidence="8">Belongs to the binding-protein-dependent transport system permease family.</text>
</comment>
<organism evidence="9 10">
    <name type="scientific">Ruminococcus bromii</name>
    <dbReference type="NCBI Taxonomy" id="40518"/>
    <lineage>
        <taxon>Bacteria</taxon>
        <taxon>Bacillati</taxon>
        <taxon>Bacillota</taxon>
        <taxon>Clostridia</taxon>
        <taxon>Eubacteriales</taxon>
        <taxon>Oscillospiraceae</taxon>
        <taxon>Ruminococcus</taxon>
    </lineage>
</organism>
<evidence type="ECO:0000256" key="3">
    <source>
        <dbReference type="ARBA" id="ARBA00022475"/>
    </source>
</evidence>
<feature type="transmembrane region" description="Helical" evidence="8">
    <location>
        <begin position="182"/>
        <end position="207"/>
    </location>
</feature>
<dbReference type="GeneID" id="93767842"/>
<comment type="subcellular location">
    <subcellularLocation>
        <location evidence="1 8">Cell membrane</location>
        <topology evidence="1 8">Multi-pass membrane protein</topology>
    </subcellularLocation>
</comment>
<keyword evidence="10" id="KW-1185">Reference proteome</keyword>
<keyword evidence="2 8" id="KW-0813">Transport</keyword>
<dbReference type="InterPro" id="IPR010065">
    <property type="entry name" value="AA_ABC_transptr_permease_3TM"/>
</dbReference>
<evidence type="ECO:0000256" key="8">
    <source>
        <dbReference type="RuleBase" id="RU363032"/>
    </source>
</evidence>
<dbReference type="PROSITE" id="PS50928">
    <property type="entry name" value="ABC_TM1"/>
    <property type="match status" value="1"/>
</dbReference>
<dbReference type="GO" id="GO:0043190">
    <property type="term" value="C:ATP-binding cassette (ABC) transporter complex"/>
    <property type="evidence" value="ECO:0007669"/>
    <property type="project" value="InterPro"/>
</dbReference>
<dbReference type="PANTHER" id="PTHR30614">
    <property type="entry name" value="MEMBRANE COMPONENT OF AMINO ACID ABC TRANSPORTER"/>
    <property type="match status" value="1"/>
</dbReference>
<sequence length="216" mass="24118">MDQFFNVSGQLLEGFGENCIIFIVTLLAAIPLGLIISMGSMSKFKPLKWLTKTFVWIIRGTPLMLQLFVVFYVPPLVSNGSVTFARMNAALIAFIINYAAYFSEIFRGGIESVPKGQYEAGQVLGMTKGQIFFKVVLLQVVKKITAPMGNEIITLVKDTSLSSVIAIPEILMRAKDFSMQGLIWPLFYSAVFFLAFCGILTLLFSFIEKKLDYYKG</sequence>
<feature type="transmembrane region" description="Helical" evidence="8">
    <location>
        <begin position="53"/>
        <end position="73"/>
    </location>
</feature>
<evidence type="ECO:0000256" key="2">
    <source>
        <dbReference type="ARBA" id="ARBA00022448"/>
    </source>
</evidence>
<keyword evidence="3" id="KW-1003">Cell membrane</keyword>
<feature type="transmembrane region" description="Helical" evidence="8">
    <location>
        <begin position="20"/>
        <end position="41"/>
    </location>
</feature>